<keyword evidence="9" id="KW-1185">Reference proteome</keyword>
<comment type="subcellular location">
    <subcellularLocation>
        <location evidence="1">Nucleus</location>
    </subcellularLocation>
</comment>
<sequence>MPGVLVLNSGMHSPEMEKSKVCRCLFGRPDHDKLRMDLNSEMAQMREENRRYISAKYNFDTEKDEPLEGRYEWQLIKQTDDVPSFYRKGYTSKHRTITRRRLSFNSGSNTPETPSSPVGLPVEETTVCNSSSPSTENGDLQSRLETTPSSRDSSFSSESSSSSPDLSVPDSRPSIRGNRQTKQTKMEDFLKVRKRRLNLGGTQVSAAKSPKLEL</sequence>
<organism evidence="8 9">
    <name type="scientific">Sinanodonta woodiana</name>
    <name type="common">Chinese pond mussel</name>
    <name type="synonym">Anodonta woodiana</name>
    <dbReference type="NCBI Taxonomy" id="1069815"/>
    <lineage>
        <taxon>Eukaryota</taxon>
        <taxon>Metazoa</taxon>
        <taxon>Spiralia</taxon>
        <taxon>Lophotrochozoa</taxon>
        <taxon>Mollusca</taxon>
        <taxon>Bivalvia</taxon>
        <taxon>Autobranchia</taxon>
        <taxon>Heteroconchia</taxon>
        <taxon>Palaeoheterodonta</taxon>
        <taxon>Unionida</taxon>
        <taxon>Unionoidea</taxon>
        <taxon>Unionidae</taxon>
        <taxon>Unioninae</taxon>
        <taxon>Sinanodonta</taxon>
    </lineage>
</organism>
<gene>
    <name evidence="8" type="ORF">ACJMK2_028964</name>
</gene>
<dbReference type="InterPro" id="IPR003175">
    <property type="entry name" value="CDI_dom"/>
</dbReference>
<keyword evidence="3" id="KW-0649">Protein kinase inhibitor</keyword>
<evidence type="ECO:0000256" key="5">
    <source>
        <dbReference type="ARBA" id="ARBA00023306"/>
    </source>
</evidence>
<accession>A0ABD3X997</accession>
<feature type="region of interest" description="Disordered" evidence="6">
    <location>
        <begin position="97"/>
        <end position="214"/>
    </location>
</feature>
<feature type="compositionally biased region" description="Low complexity" evidence="6">
    <location>
        <begin position="148"/>
        <end position="174"/>
    </location>
</feature>
<dbReference type="PANTHER" id="PTHR10265">
    <property type="entry name" value="CYCLIN-DEPENDENT KINASE INHIBITOR 1"/>
    <property type="match status" value="1"/>
</dbReference>
<reference evidence="8 9" key="1">
    <citation type="submission" date="2024-11" db="EMBL/GenBank/DDBJ databases">
        <title>Chromosome-level genome assembly of the freshwater bivalve Anodonta woodiana.</title>
        <authorList>
            <person name="Chen X."/>
        </authorList>
    </citation>
    <scope>NUCLEOTIDE SEQUENCE [LARGE SCALE GENOMIC DNA]</scope>
    <source>
        <strain evidence="8">MN2024</strain>
        <tissue evidence="8">Gills</tissue>
    </source>
</reference>
<feature type="domain" description="Cyclin-dependent kinase inhibitor" evidence="7">
    <location>
        <begin position="24"/>
        <end position="74"/>
    </location>
</feature>
<dbReference type="Gene3D" id="4.10.365.10">
    <property type="entry name" value="p27"/>
    <property type="match status" value="1"/>
</dbReference>
<evidence type="ECO:0000256" key="1">
    <source>
        <dbReference type="ARBA" id="ARBA00004123"/>
    </source>
</evidence>
<dbReference type="Pfam" id="PF02234">
    <property type="entry name" value="CDI"/>
    <property type="match status" value="1"/>
</dbReference>
<comment type="similarity">
    <text evidence="2">Belongs to the CDI family.</text>
</comment>
<dbReference type="GO" id="GO:0004860">
    <property type="term" value="F:protein kinase inhibitor activity"/>
    <property type="evidence" value="ECO:0007669"/>
    <property type="project" value="UniProtKB-KW"/>
</dbReference>
<evidence type="ECO:0000256" key="3">
    <source>
        <dbReference type="ARBA" id="ARBA00023013"/>
    </source>
</evidence>
<proteinExistence type="inferred from homology"/>
<evidence type="ECO:0000256" key="2">
    <source>
        <dbReference type="ARBA" id="ARBA00006726"/>
    </source>
</evidence>
<dbReference type="InterPro" id="IPR044898">
    <property type="entry name" value="CDI_dom_sf"/>
</dbReference>
<protein>
    <recommendedName>
        <fullName evidence="7">Cyclin-dependent kinase inhibitor domain-containing protein</fullName>
    </recommendedName>
</protein>
<evidence type="ECO:0000313" key="8">
    <source>
        <dbReference type="EMBL" id="KAL3882642.1"/>
    </source>
</evidence>
<evidence type="ECO:0000256" key="6">
    <source>
        <dbReference type="SAM" id="MobiDB-lite"/>
    </source>
</evidence>
<evidence type="ECO:0000256" key="4">
    <source>
        <dbReference type="ARBA" id="ARBA00023242"/>
    </source>
</evidence>
<dbReference type="Proteomes" id="UP001634394">
    <property type="component" value="Unassembled WGS sequence"/>
</dbReference>
<feature type="non-terminal residue" evidence="8">
    <location>
        <position position="214"/>
    </location>
</feature>
<evidence type="ECO:0000259" key="7">
    <source>
        <dbReference type="Pfam" id="PF02234"/>
    </source>
</evidence>
<dbReference type="EMBL" id="JBJQND010000003">
    <property type="protein sequence ID" value="KAL3882642.1"/>
    <property type="molecule type" value="Genomic_DNA"/>
</dbReference>
<evidence type="ECO:0000313" key="9">
    <source>
        <dbReference type="Proteomes" id="UP001634394"/>
    </source>
</evidence>
<feature type="compositionally biased region" description="Polar residues" evidence="6">
    <location>
        <begin position="126"/>
        <end position="147"/>
    </location>
</feature>
<keyword evidence="5" id="KW-0131">Cell cycle</keyword>
<keyword evidence="4" id="KW-0539">Nucleus</keyword>
<dbReference type="GO" id="GO:0005634">
    <property type="term" value="C:nucleus"/>
    <property type="evidence" value="ECO:0007669"/>
    <property type="project" value="UniProtKB-SubCell"/>
</dbReference>
<dbReference type="AlphaFoldDB" id="A0ABD3X997"/>
<dbReference type="PANTHER" id="PTHR10265:SF45">
    <property type="entry name" value="DACAPO"/>
    <property type="match status" value="1"/>
</dbReference>
<comment type="caution">
    <text evidence="8">The sequence shown here is derived from an EMBL/GenBank/DDBJ whole genome shotgun (WGS) entry which is preliminary data.</text>
</comment>
<name>A0ABD3X997_SINWO</name>
<feature type="compositionally biased region" description="Polar residues" evidence="6">
    <location>
        <begin position="103"/>
        <end position="116"/>
    </location>
</feature>